<dbReference type="SUPFAM" id="SSF46894">
    <property type="entry name" value="C-terminal effector domain of the bipartite response regulators"/>
    <property type="match status" value="1"/>
</dbReference>
<dbReference type="RefSeq" id="WP_347796431.1">
    <property type="nucleotide sequence ID" value="NZ_JAYMYY010000009.1"/>
</dbReference>
<evidence type="ECO:0000313" key="2">
    <source>
        <dbReference type="Proteomes" id="UP001444146"/>
    </source>
</evidence>
<protein>
    <recommendedName>
        <fullName evidence="3">HTH luxR-type domain-containing protein</fullName>
    </recommendedName>
</protein>
<evidence type="ECO:0000313" key="1">
    <source>
        <dbReference type="EMBL" id="MEO3992206.1"/>
    </source>
</evidence>
<proteinExistence type="predicted"/>
<reference evidence="1 2" key="1">
    <citation type="submission" date="2024-01" db="EMBL/GenBank/DDBJ databases">
        <title>Pseudocitrobacter sp. Endophytic strain Cyp-38L.</title>
        <authorList>
            <person name="Amer M.A."/>
            <person name="Hamed S.M."/>
        </authorList>
    </citation>
    <scope>NUCLEOTIDE SEQUENCE [LARGE SCALE GENOMIC DNA]</scope>
    <source>
        <strain evidence="1 2">Cyp38S</strain>
    </source>
</reference>
<dbReference type="Proteomes" id="UP001444146">
    <property type="component" value="Unassembled WGS sequence"/>
</dbReference>
<comment type="caution">
    <text evidence="1">The sequence shown here is derived from an EMBL/GenBank/DDBJ whole genome shotgun (WGS) entry which is preliminary data.</text>
</comment>
<evidence type="ECO:0008006" key="3">
    <source>
        <dbReference type="Google" id="ProtNLM"/>
    </source>
</evidence>
<name>A0ABV0HQI5_9ENTR</name>
<gene>
    <name evidence="1" type="ORF">VSR74_20630</name>
</gene>
<dbReference type="InterPro" id="IPR036388">
    <property type="entry name" value="WH-like_DNA-bd_sf"/>
</dbReference>
<accession>A0ABV0HQI5</accession>
<sequence>MSKVSGIMLRRYYIDSDNAFLSLAIQSIFDELDQPLITGQESEERILVLSEKKRIQDILAGKERRLEEYDLIICSEPYYSLCRQYLGKATRKIISMDRGAQALKHDIQAFINHREEKLELNDVSQLMALTPDERITITNYVSQYGYRKIACDHASNVKTISRYKRAAMSKLGYRSNMELWLAINFLFYLGYISLFHPERKSRGLSCPQPAMLQGNLCCF</sequence>
<dbReference type="InterPro" id="IPR016032">
    <property type="entry name" value="Sig_transdc_resp-reg_C-effctor"/>
</dbReference>
<organism evidence="1 2">
    <name type="scientific">Pseudocitrobacter cyperus</name>
    <dbReference type="NCBI Taxonomy" id="3112843"/>
    <lineage>
        <taxon>Bacteria</taxon>
        <taxon>Pseudomonadati</taxon>
        <taxon>Pseudomonadota</taxon>
        <taxon>Gammaproteobacteria</taxon>
        <taxon>Enterobacterales</taxon>
        <taxon>Enterobacteriaceae</taxon>
        <taxon>Pseudocitrobacter</taxon>
    </lineage>
</organism>
<dbReference type="EMBL" id="JAYMYY010000009">
    <property type="protein sequence ID" value="MEO3992206.1"/>
    <property type="molecule type" value="Genomic_DNA"/>
</dbReference>
<dbReference type="Gene3D" id="1.10.10.10">
    <property type="entry name" value="Winged helix-like DNA-binding domain superfamily/Winged helix DNA-binding domain"/>
    <property type="match status" value="1"/>
</dbReference>
<keyword evidence="2" id="KW-1185">Reference proteome</keyword>